<organism evidence="1 3">
    <name type="scientific">Populus alba x Populus x berolinensis</name>
    <dbReference type="NCBI Taxonomy" id="444605"/>
    <lineage>
        <taxon>Eukaryota</taxon>
        <taxon>Viridiplantae</taxon>
        <taxon>Streptophyta</taxon>
        <taxon>Embryophyta</taxon>
        <taxon>Tracheophyta</taxon>
        <taxon>Spermatophyta</taxon>
        <taxon>Magnoliopsida</taxon>
        <taxon>eudicotyledons</taxon>
        <taxon>Gunneridae</taxon>
        <taxon>Pentapetalae</taxon>
        <taxon>rosids</taxon>
        <taxon>fabids</taxon>
        <taxon>Malpighiales</taxon>
        <taxon>Salicaceae</taxon>
        <taxon>Saliceae</taxon>
        <taxon>Populus</taxon>
    </lineage>
</organism>
<accession>A0AAD6MB56</accession>
<sequence length="113" mass="13256">MNSWAVRRASFSSIKNQTHKVQPIFLIREGTTREQESRLFSPSTTTGHNILNNGHCKRVFFPKTPHQVQLKFSGKWSMEDYNVSIHDKYWRIQKKLNLKLSRSASKGLLFCQF</sequence>
<dbReference type="AlphaFoldDB" id="A0AAD6MB56"/>
<evidence type="ECO:0000313" key="1">
    <source>
        <dbReference type="EMBL" id="KAJ6982107.1"/>
    </source>
</evidence>
<dbReference type="EMBL" id="JAQIZT010000010">
    <property type="protein sequence ID" value="KAJ6982114.1"/>
    <property type="molecule type" value="Genomic_DNA"/>
</dbReference>
<reference evidence="1" key="1">
    <citation type="journal article" date="2023" name="Mol. Ecol. Resour.">
        <title>Chromosome-level genome assembly of a triploid poplar Populus alba 'Berolinensis'.</title>
        <authorList>
            <person name="Chen S."/>
            <person name="Yu Y."/>
            <person name="Wang X."/>
            <person name="Wang S."/>
            <person name="Zhang T."/>
            <person name="Zhou Y."/>
            <person name="He R."/>
            <person name="Meng N."/>
            <person name="Wang Y."/>
            <person name="Liu W."/>
            <person name="Liu Z."/>
            <person name="Liu J."/>
            <person name="Guo Q."/>
            <person name="Huang H."/>
            <person name="Sederoff R.R."/>
            <person name="Wang G."/>
            <person name="Qu G."/>
            <person name="Chen S."/>
        </authorList>
    </citation>
    <scope>NUCLEOTIDE SEQUENCE</scope>
    <source>
        <strain evidence="1">SC-2020</strain>
    </source>
</reference>
<dbReference type="EMBL" id="JAQIZT010000010">
    <property type="protein sequence ID" value="KAJ6982107.1"/>
    <property type="molecule type" value="Genomic_DNA"/>
</dbReference>
<proteinExistence type="predicted"/>
<evidence type="ECO:0000313" key="2">
    <source>
        <dbReference type="EMBL" id="KAJ6982114.1"/>
    </source>
</evidence>
<keyword evidence="3" id="KW-1185">Reference proteome</keyword>
<name>A0AAD6MB56_9ROSI</name>
<evidence type="ECO:0000313" key="3">
    <source>
        <dbReference type="Proteomes" id="UP001164929"/>
    </source>
</evidence>
<protein>
    <submittedName>
        <fullName evidence="1">Uncharacterized protein</fullName>
    </submittedName>
</protein>
<gene>
    <name evidence="1" type="ORF">NC653_025271</name>
    <name evidence="2" type="ORF">NC653_025277</name>
</gene>
<comment type="caution">
    <text evidence="1">The sequence shown here is derived from an EMBL/GenBank/DDBJ whole genome shotgun (WGS) entry which is preliminary data.</text>
</comment>
<dbReference type="Proteomes" id="UP001164929">
    <property type="component" value="Chromosome 10"/>
</dbReference>